<protein>
    <submittedName>
        <fullName evidence="5">Uncharacterized protein</fullName>
    </submittedName>
</protein>
<dbReference type="Pfam" id="PF24883">
    <property type="entry name" value="NPHP3_N"/>
    <property type="match status" value="1"/>
</dbReference>
<dbReference type="InterPro" id="IPR056693">
    <property type="entry name" value="DUF7791"/>
</dbReference>
<gene>
    <name evidence="5" type="ORF">LY89DRAFT_692455</name>
</gene>
<feature type="domain" description="DUF7791" evidence="4">
    <location>
        <begin position="598"/>
        <end position="740"/>
    </location>
</feature>
<evidence type="ECO:0000313" key="6">
    <source>
        <dbReference type="Proteomes" id="UP000070700"/>
    </source>
</evidence>
<dbReference type="PANTHER" id="PTHR10039:SF5">
    <property type="entry name" value="NACHT DOMAIN-CONTAINING PROTEIN"/>
    <property type="match status" value="1"/>
</dbReference>
<dbReference type="OrthoDB" id="443402at2759"/>
<accession>A0A132B253</accession>
<dbReference type="Proteomes" id="UP000070700">
    <property type="component" value="Unassembled WGS sequence"/>
</dbReference>
<dbReference type="InterPro" id="IPR056884">
    <property type="entry name" value="NPHP3-like_N"/>
</dbReference>
<dbReference type="GeneID" id="28826266"/>
<dbReference type="RefSeq" id="XP_018060833.1">
    <property type="nucleotide sequence ID" value="XM_018216540.1"/>
</dbReference>
<reference evidence="5 6" key="1">
    <citation type="submission" date="2015-10" db="EMBL/GenBank/DDBJ databases">
        <title>Full genome of DAOMC 229536 Phialocephala scopiformis, a fungal endophyte of spruce producing the potent anti-insectan compound rugulosin.</title>
        <authorList>
            <consortium name="DOE Joint Genome Institute"/>
            <person name="Walker A.K."/>
            <person name="Frasz S.L."/>
            <person name="Seifert K.A."/>
            <person name="Miller J.D."/>
            <person name="Mondo S.J."/>
            <person name="Labutti K."/>
            <person name="Lipzen A."/>
            <person name="Dockter R."/>
            <person name="Kennedy M."/>
            <person name="Grigoriev I.V."/>
            <person name="Spatafora J.W."/>
        </authorList>
    </citation>
    <scope>NUCLEOTIDE SEQUENCE [LARGE SCALE GENOMIC DNA]</scope>
    <source>
        <strain evidence="5 6">CBS 120377</strain>
    </source>
</reference>
<evidence type="ECO:0000256" key="1">
    <source>
        <dbReference type="ARBA" id="ARBA00022737"/>
    </source>
</evidence>
<evidence type="ECO:0000256" key="2">
    <source>
        <dbReference type="SAM" id="Coils"/>
    </source>
</evidence>
<dbReference type="PANTHER" id="PTHR10039">
    <property type="entry name" value="AMELOGENIN"/>
    <property type="match status" value="1"/>
</dbReference>
<evidence type="ECO:0000313" key="5">
    <source>
        <dbReference type="EMBL" id="KUJ06478.1"/>
    </source>
</evidence>
<feature type="domain" description="Nephrocystin 3-like N-terminal" evidence="3">
    <location>
        <begin position="310"/>
        <end position="487"/>
    </location>
</feature>
<keyword evidence="2" id="KW-0175">Coiled coil</keyword>
<dbReference type="KEGG" id="psco:LY89DRAFT_692455"/>
<dbReference type="SUPFAM" id="SSF52540">
    <property type="entry name" value="P-loop containing nucleoside triphosphate hydrolases"/>
    <property type="match status" value="1"/>
</dbReference>
<sequence length="930" mass="106489">MDPLTALSVARTIVQFADFGTKLFSEGYEMYKATTGALTANDQLALITVDLRVLIEKLQQFHWEFVGESVAKSPSADEQYHHEIVEKICGDAVELADHILNRVDGLKVNGKKHRKWNSFTQAIKSLWSREEIAGLVKRLSNLKDALLTRVIYSIWSNLRAQSISNSSTFDRLDQQTQHIITKLLESTNQVEETQGELKEFRNQLAFLANYLARIEAANVDEHRQTRDAILNCERTYRGQKLDHVISKLQMLSATQADEAKLRKSVNAILLGSLHYPTMTSRYEAVLEAYPQTFEWAFQTSGNGQATWTNLSEWLKSGNGLYWIQGKAGSGKSTLMKHLFEDPRTRSYLENWAHDSASDGTEPTTLCVASFFFWNSGSLEQKSQTGLLRRLLHQILLAIPDLIPITFPEQYAQIYSKQAHNELYPTISWSRSELTRGFGSITKQKLISCKLCLIVDGLDEFDGDHEDMAKLFKMAALSPTVKICVSSRPWQVFKDSFHNRPNLQLQDLTYNDIRKYVSSKFDQSAAFERLAEEDSSSAHLLVQEIVDKAAGVFLWVAIVVKSLIQGINNRDNVSILQQRLWRFPSELKPLYDHIFNNHIDDLYKPWASRAFQILRASRAVFAHDAPSSTENHLTLLDLMYSMEDELDVQSFRPLDKKSLTQKCHSVAIQLNTRCAGLLEVRQEPEIYSRVEYMHRTVRDFLEKEECWAQLLSYTARTMFNSYLCLFRNCVLYIKYRHQINSSQRLVGRASTAMLFAYYADLHLETHEAQIALLDDLDRLTVKQRKVRTREIAMNESFLHQALRYCLTGYIQDKLDKLEPNAAKVRASSLLKLLPTRRYLIGTNEIAVTGADWPKGIPVFRPMIRPGSSRVYDMTAIDAEWNRELPPFREDVRVLLLSYATKETGGCLLPKQQSPAWLEVECDTSDSDTSYS</sequence>
<keyword evidence="6" id="KW-1185">Reference proteome</keyword>
<dbReference type="Pfam" id="PF25053">
    <property type="entry name" value="DUF7791"/>
    <property type="match status" value="1"/>
</dbReference>
<dbReference type="Gene3D" id="3.40.50.300">
    <property type="entry name" value="P-loop containing nucleotide triphosphate hydrolases"/>
    <property type="match status" value="1"/>
</dbReference>
<keyword evidence="1" id="KW-0677">Repeat</keyword>
<dbReference type="EMBL" id="KQ947446">
    <property type="protein sequence ID" value="KUJ06478.1"/>
    <property type="molecule type" value="Genomic_DNA"/>
</dbReference>
<dbReference type="AlphaFoldDB" id="A0A132B253"/>
<proteinExistence type="predicted"/>
<dbReference type="InParanoid" id="A0A132B253"/>
<name>A0A132B253_MOLSC</name>
<organism evidence="5 6">
    <name type="scientific">Mollisia scopiformis</name>
    <name type="common">Conifer needle endophyte fungus</name>
    <name type="synonym">Phialocephala scopiformis</name>
    <dbReference type="NCBI Taxonomy" id="149040"/>
    <lineage>
        <taxon>Eukaryota</taxon>
        <taxon>Fungi</taxon>
        <taxon>Dikarya</taxon>
        <taxon>Ascomycota</taxon>
        <taxon>Pezizomycotina</taxon>
        <taxon>Leotiomycetes</taxon>
        <taxon>Helotiales</taxon>
        <taxon>Mollisiaceae</taxon>
        <taxon>Mollisia</taxon>
    </lineage>
</organism>
<dbReference type="InterPro" id="IPR027417">
    <property type="entry name" value="P-loop_NTPase"/>
</dbReference>
<feature type="coiled-coil region" evidence="2">
    <location>
        <begin position="183"/>
        <end position="217"/>
    </location>
</feature>
<evidence type="ECO:0000259" key="4">
    <source>
        <dbReference type="Pfam" id="PF25053"/>
    </source>
</evidence>
<evidence type="ECO:0000259" key="3">
    <source>
        <dbReference type="Pfam" id="PF24883"/>
    </source>
</evidence>